<dbReference type="SUPFAM" id="SSF53448">
    <property type="entry name" value="Nucleotide-diphospho-sugar transferases"/>
    <property type="match status" value="1"/>
</dbReference>
<keyword evidence="1 5" id="KW-0808">Transferase</keyword>
<dbReference type="Gene3D" id="3.90.550.10">
    <property type="entry name" value="Spore Coat Polysaccharide Biosynthesis Protein SpsA, Chain A"/>
    <property type="match status" value="1"/>
</dbReference>
<evidence type="ECO:0000256" key="5">
    <source>
        <dbReference type="HAMAP-Rule" id="MF_02114"/>
    </source>
</evidence>
<dbReference type="RefSeq" id="WP_183018348.1">
    <property type="nucleotide sequence ID" value="NZ_JBHSIH010000001.1"/>
</dbReference>
<organism evidence="6 7">
    <name type="scientific">Delftia deserti</name>
    <dbReference type="NCBI Taxonomy" id="1651218"/>
    <lineage>
        <taxon>Bacteria</taxon>
        <taxon>Pseudomonadati</taxon>
        <taxon>Pseudomonadota</taxon>
        <taxon>Betaproteobacteria</taxon>
        <taxon>Burkholderiales</taxon>
        <taxon>Comamonadaceae</taxon>
        <taxon>Delftia</taxon>
    </lineage>
</organism>
<dbReference type="Pfam" id="PF01983">
    <property type="entry name" value="CofC"/>
    <property type="match status" value="1"/>
</dbReference>
<name>A0ABW5EQQ4_9BURK</name>
<dbReference type="EC" id="2.7.7.106" evidence="5"/>
<proteinExistence type="inferred from homology"/>
<evidence type="ECO:0000256" key="4">
    <source>
        <dbReference type="ARBA" id="ARBA00023134"/>
    </source>
</evidence>
<reference evidence="7" key="1">
    <citation type="journal article" date="2019" name="Int. J. Syst. Evol. Microbiol.">
        <title>The Global Catalogue of Microorganisms (GCM) 10K type strain sequencing project: providing services to taxonomists for standard genome sequencing and annotation.</title>
        <authorList>
            <consortium name="The Broad Institute Genomics Platform"/>
            <consortium name="The Broad Institute Genome Sequencing Center for Infectious Disease"/>
            <person name="Wu L."/>
            <person name="Ma J."/>
        </authorList>
    </citation>
    <scope>NUCLEOTIDE SEQUENCE [LARGE SCALE GENOMIC DNA]</scope>
    <source>
        <strain evidence="7">CCUG 62793</strain>
    </source>
</reference>
<comment type="similarity">
    <text evidence="5">Belongs to the CofC family.</text>
</comment>
<dbReference type="PANTHER" id="PTHR40392">
    <property type="entry name" value="2-PHOSPHO-L-LACTATE GUANYLYLTRANSFERASE"/>
    <property type="match status" value="1"/>
</dbReference>
<dbReference type="EMBL" id="JBHUIG010000018">
    <property type="protein sequence ID" value="MFD2320298.1"/>
    <property type="molecule type" value="Genomic_DNA"/>
</dbReference>
<keyword evidence="4 5" id="KW-0342">GTP-binding</keyword>
<comment type="caution">
    <text evidence="6">The sequence shown here is derived from an EMBL/GenBank/DDBJ whole genome shotgun (WGS) entry which is preliminary data.</text>
</comment>
<comment type="function">
    <text evidence="5">Guanylyltransferase that catalyzes the activation of (2R)-3-phosphoglycerate (3PG) as 3-[(R)-glyceryl]-diphospho-5'-guanosine, via the condensation of 3PG with GTP. It is involved in the biosynthesis of a derivative of the hydride carrier cofactor coenzyme F420, 3PG-F420.</text>
</comment>
<evidence type="ECO:0000313" key="7">
    <source>
        <dbReference type="Proteomes" id="UP001597287"/>
    </source>
</evidence>
<protein>
    <recommendedName>
        <fullName evidence="5">3-phospho-D-glycerate guanylyltransferase</fullName>
        <shortName evidence="5">3PG guanylyltransferase</shortName>
        <ecNumber evidence="5">2.7.7.106</ecNumber>
    </recommendedName>
</protein>
<comment type="catalytic activity">
    <reaction evidence="5">
        <text>(2R)-3-phosphoglycerate + GTP + H(+) = 3-[(R)-glyceryl]-diphospho-5'-guanosine + diphosphate</text>
        <dbReference type="Rhea" id="RHEA:63440"/>
        <dbReference type="ChEBI" id="CHEBI:15378"/>
        <dbReference type="ChEBI" id="CHEBI:33019"/>
        <dbReference type="ChEBI" id="CHEBI:37565"/>
        <dbReference type="ChEBI" id="CHEBI:58272"/>
        <dbReference type="ChEBI" id="CHEBI:147306"/>
        <dbReference type="EC" id="2.7.7.106"/>
    </reaction>
</comment>
<dbReference type="Proteomes" id="UP001597287">
    <property type="component" value="Unassembled WGS sequence"/>
</dbReference>
<evidence type="ECO:0000313" key="6">
    <source>
        <dbReference type="EMBL" id="MFD2320298.1"/>
    </source>
</evidence>
<accession>A0ABW5EQQ4</accession>
<keyword evidence="7" id="KW-1185">Reference proteome</keyword>
<evidence type="ECO:0000256" key="3">
    <source>
        <dbReference type="ARBA" id="ARBA00022741"/>
    </source>
</evidence>
<dbReference type="GO" id="GO:0043814">
    <property type="term" value="F:phospholactate guanylyltransferase activity"/>
    <property type="evidence" value="ECO:0007669"/>
    <property type="project" value="UniProtKB-EC"/>
</dbReference>
<evidence type="ECO:0000256" key="2">
    <source>
        <dbReference type="ARBA" id="ARBA00022695"/>
    </source>
</evidence>
<comment type="pathway">
    <text evidence="5">Cofactor biosynthesis; coenzyme F420 biosynthesis.</text>
</comment>
<gene>
    <name evidence="6" type="primary">cofC</name>
    <name evidence="5" type="synonym">fbiD</name>
    <name evidence="6" type="ORF">ACFSPV_16460</name>
</gene>
<keyword evidence="3 5" id="KW-0547">Nucleotide-binding</keyword>
<dbReference type="HAMAP" id="MF_02114">
    <property type="entry name" value="CofC"/>
    <property type="match status" value="1"/>
</dbReference>
<sequence length="240" mass="25005">MHDAGLWAVVPVKPLARAKQRLAPLLDASERAALAQVMLRDVLDALAGHPHLGGMLVVSGDPTAQAMARAAGATVLDDSPACGLVPALRRAARALSDAGRDGMLIVPADLPGLARDDLALLAQAHGRRRGARGATLVAASHDGGTNALACSPPDALPLCYGPDSFRRHVRTARAIGLDPLLLSLPRLARDVDRPADLRAFMALSGAAQTHTYAWLQSSGVAWRLHRAARLPGPSRASATP</sequence>
<dbReference type="NCBIfam" id="TIGR03552">
    <property type="entry name" value="F420_cofC"/>
    <property type="match status" value="1"/>
</dbReference>
<dbReference type="InterPro" id="IPR029044">
    <property type="entry name" value="Nucleotide-diphossugar_trans"/>
</dbReference>
<evidence type="ECO:0000256" key="1">
    <source>
        <dbReference type="ARBA" id="ARBA00022679"/>
    </source>
</evidence>
<keyword evidence="2 5" id="KW-0548">Nucleotidyltransferase</keyword>
<dbReference type="InterPro" id="IPR002835">
    <property type="entry name" value="CofC"/>
</dbReference>
<dbReference type="PANTHER" id="PTHR40392:SF1">
    <property type="entry name" value="2-PHOSPHO-L-LACTATE GUANYLYLTRANSFERASE"/>
    <property type="match status" value="1"/>
</dbReference>